<gene>
    <name evidence="8" type="ORF">UA08_05242</name>
</gene>
<dbReference type="EMBL" id="LFMY01000007">
    <property type="protein sequence ID" value="OKL59593.1"/>
    <property type="molecule type" value="Genomic_DNA"/>
</dbReference>
<keyword evidence="4" id="KW-0520">NAD</keyword>
<dbReference type="InterPro" id="IPR006139">
    <property type="entry name" value="D-isomer_2_OHA_DH_cat_dom"/>
</dbReference>
<evidence type="ECO:0000256" key="4">
    <source>
        <dbReference type="ARBA" id="ARBA00023027"/>
    </source>
</evidence>
<comment type="similarity">
    <text evidence="1 5">Belongs to the D-isomer specific 2-hydroxyacid dehydrogenase family.</text>
</comment>
<reference evidence="8 9" key="1">
    <citation type="submission" date="2015-06" db="EMBL/GenBank/DDBJ databases">
        <title>Talaromyces atroroseus IBT 11181 draft genome.</title>
        <authorList>
            <person name="Rasmussen K.B."/>
            <person name="Rasmussen S."/>
            <person name="Petersen B."/>
            <person name="Sicheritz-Ponten T."/>
            <person name="Mortensen U.H."/>
            <person name="Thrane U."/>
        </authorList>
    </citation>
    <scope>NUCLEOTIDE SEQUENCE [LARGE SCALE GENOMIC DNA]</scope>
    <source>
        <strain evidence="8 9">IBT 11181</strain>
    </source>
</reference>
<comment type="caution">
    <text evidence="8">The sequence shown here is derived from an EMBL/GenBank/DDBJ whole genome shotgun (WGS) entry which is preliminary data.</text>
</comment>
<evidence type="ECO:0000256" key="5">
    <source>
        <dbReference type="RuleBase" id="RU003719"/>
    </source>
</evidence>
<evidence type="ECO:0000259" key="7">
    <source>
        <dbReference type="Pfam" id="PF02826"/>
    </source>
</evidence>
<dbReference type="GO" id="GO:0008652">
    <property type="term" value="P:amino acid biosynthetic process"/>
    <property type="evidence" value="ECO:0007669"/>
    <property type="project" value="UniProtKB-KW"/>
</dbReference>
<dbReference type="STRING" id="1441469.A0A225AJP5"/>
<dbReference type="GO" id="GO:0051287">
    <property type="term" value="F:NAD binding"/>
    <property type="evidence" value="ECO:0007669"/>
    <property type="project" value="InterPro"/>
</dbReference>
<evidence type="ECO:0000256" key="3">
    <source>
        <dbReference type="ARBA" id="ARBA00023002"/>
    </source>
</evidence>
<dbReference type="InterPro" id="IPR006140">
    <property type="entry name" value="D-isomer_DH_NAD-bd"/>
</dbReference>
<dbReference type="Gene3D" id="3.40.50.720">
    <property type="entry name" value="NAD(P)-binding Rossmann-like Domain"/>
    <property type="match status" value="2"/>
</dbReference>
<dbReference type="Pfam" id="PF02826">
    <property type="entry name" value="2-Hacid_dh_C"/>
    <property type="match status" value="1"/>
</dbReference>
<dbReference type="Pfam" id="PF00389">
    <property type="entry name" value="2-Hacid_dh"/>
    <property type="match status" value="1"/>
</dbReference>
<evidence type="ECO:0008006" key="10">
    <source>
        <dbReference type="Google" id="ProtNLM"/>
    </source>
</evidence>
<dbReference type="InterPro" id="IPR029753">
    <property type="entry name" value="D-isomer_DH_CS"/>
</dbReference>
<dbReference type="RefSeq" id="XP_020119714.1">
    <property type="nucleotide sequence ID" value="XM_020267542.1"/>
</dbReference>
<dbReference type="AlphaFoldDB" id="A0A225AJP5"/>
<evidence type="ECO:0000256" key="1">
    <source>
        <dbReference type="ARBA" id="ARBA00005854"/>
    </source>
</evidence>
<evidence type="ECO:0000256" key="2">
    <source>
        <dbReference type="ARBA" id="ARBA00022605"/>
    </source>
</evidence>
<feature type="domain" description="D-isomer specific 2-hydroxyacid dehydrogenase catalytic" evidence="6">
    <location>
        <begin position="42"/>
        <end position="328"/>
    </location>
</feature>
<accession>A0A225AJP5</accession>
<dbReference type="InterPro" id="IPR029752">
    <property type="entry name" value="D-isomer_DH_CS1"/>
</dbReference>
<dbReference type="Proteomes" id="UP000214365">
    <property type="component" value="Unassembled WGS sequence"/>
</dbReference>
<feature type="domain" description="D-isomer specific 2-hydroxyacid dehydrogenase NAD-binding" evidence="7">
    <location>
        <begin position="107"/>
        <end position="298"/>
    </location>
</feature>
<dbReference type="FunFam" id="3.40.50.720:FF:000203">
    <property type="entry name" value="D-3-phosphoglycerate dehydrogenase (SerA)"/>
    <property type="match status" value="1"/>
</dbReference>
<keyword evidence="9" id="KW-1185">Reference proteome</keyword>
<evidence type="ECO:0000259" key="6">
    <source>
        <dbReference type="Pfam" id="PF00389"/>
    </source>
</evidence>
<dbReference type="PROSITE" id="PS00671">
    <property type="entry name" value="D_2_HYDROXYACID_DH_3"/>
    <property type="match status" value="1"/>
</dbReference>
<dbReference type="GO" id="GO:0016616">
    <property type="term" value="F:oxidoreductase activity, acting on the CH-OH group of donors, NAD or NADP as acceptor"/>
    <property type="evidence" value="ECO:0007669"/>
    <property type="project" value="InterPro"/>
</dbReference>
<evidence type="ECO:0000313" key="8">
    <source>
        <dbReference type="EMBL" id="OKL59593.1"/>
    </source>
</evidence>
<dbReference type="InterPro" id="IPR036291">
    <property type="entry name" value="NAD(P)-bd_dom_sf"/>
</dbReference>
<dbReference type="SUPFAM" id="SSF52283">
    <property type="entry name" value="Formate/glycerate dehydrogenase catalytic domain-like"/>
    <property type="match status" value="1"/>
</dbReference>
<dbReference type="OrthoDB" id="298012at2759"/>
<dbReference type="SUPFAM" id="SSF51735">
    <property type="entry name" value="NAD(P)-binding Rossmann-fold domains"/>
    <property type="match status" value="1"/>
</dbReference>
<evidence type="ECO:0000313" key="9">
    <source>
        <dbReference type="Proteomes" id="UP000214365"/>
    </source>
</evidence>
<dbReference type="PANTHER" id="PTHR42789">
    <property type="entry name" value="D-ISOMER SPECIFIC 2-HYDROXYACID DEHYDROGENASE FAMILY PROTEIN (AFU_ORTHOLOGUE AFUA_6G10090)"/>
    <property type="match status" value="1"/>
</dbReference>
<dbReference type="InterPro" id="IPR050857">
    <property type="entry name" value="D-2-hydroxyacid_DH"/>
</dbReference>
<keyword evidence="3 5" id="KW-0560">Oxidoreductase</keyword>
<proteinExistence type="inferred from homology"/>
<keyword evidence="2" id="KW-0028">Amino-acid biosynthesis</keyword>
<sequence length="330" mass="35533">MIHPPKVYVLDPYHPDAISKLLSIQSFTSILPDNPAKHNWKEDATAVVIRADSRISQSDIATAKALKYILKQGVGVDNIDLDAAKQHGVQVFNTPALNSEAVAELTLAMALSLSRRVTELDRRIRAGEKVVRSQALGKSLFKKSIGIVGMGNIGRAVARKWVGAMEGSIITYDPHAPKDAWKSSGNGGSGYEAIPHTRVHRLEDLLAVSDVVSIHVPLTNSTRGMIASAQFKVMKRDSILLNCARGGIVDEKTLLKALKDGEIWGAALDVMEVEPPTLEAYGEGLLSCHNLIMTPHVGASTIENQSASGLAVVDTLVKVLQGEEVSNRLV</sequence>
<name>A0A225AJP5_TALAT</name>
<dbReference type="GeneID" id="31004998"/>
<protein>
    <recommendedName>
        <fullName evidence="10">D-3-phosphoglycerate dehydrogenase</fullName>
    </recommendedName>
</protein>
<dbReference type="PROSITE" id="PS00065">
    <property type="entry name" value="D_2_HYDROXYACID_DH_1"/>
    <property type="match status" value="1"/>
</dbReference>
<organism evidence="8 9">
    <name type="scientific">Talaromyces atroroseus</name>
    <dbReference type="NCBI Taxonomy" id="1441469"/>
    <lineage>
        <taxon>Eukaryota</taxon>
        <taxon>Fungi</taxon>
        <taxon>Dikarya</taxon>
        <taxon>Ascomycota</taxon>
        <taxon>Pezizomycotina</taxon>
        <taxon>Eurotiomycetes</taxon>
        <taxon>Eurotiomycetidae</taxon>
        <taxon>Eurotiales</taxon>
        <taxon>Trichocomaceae</taxon>
        <taxon>Talaromyces</taxon>
        <taxon>Talaromyces sect. Trachyspermi</taxon>
    </lineage>
</organism>
<dbReference type="PANTHER" id="PTHR42789:SF1">
    <property type="entry name" value="D-ISOMER SPECIFIC 2-HYDROXYACID DEHYDROGENASE FAMILY PROTEIN (AFU_ORTHOLOGUE AFUA_6G10090)"/>
    <property type="match status" value="1"/>
</dbReference>